<evidence type="ECO:0000313" key="2">
    <source>
        <dbReference type="Proteomes" id="UP000789831"/>
    </source>
</evidence>
<organism evidence="1 2">
    <name type="scientific">Ambispora gerdemannii</name>
    <dbReference type="NCBI Taxonomy" id="144530"/>
    <lineage>
        <taxon>Eukaryota</taxon>
        <taxon>Fungi</taxon>
        <taxon>Fungi incertae sedis</taxon>
        <taxon>Mucoromycota</taxon>
        <taxon>Glomeromycotina</taxon>
        <taxon>Glomeromycetes</taxon>
        <taxon>Archaeosporales</taxon>
        <taxon>Ambisporaceae</taxon>
        <taxon>Ambispora</taxon>
    </lineage>
</organism>
<sequence>MSNIHVKSLTNNIQLKSKTQLVRTTTSKTRNPRNIDELKDNFFDEWGIGTKRNFRISYYRETENPMVRYSLDSQQTNILFVVNFLPYLGIHHIVFLGVSCGRDEGLPLDKRYRKLCGACSPYLRGIGATVKLDLAFNSRKAGNGILMLWLMTDYYKS</sequence>
<dbReference type="Proteomes" id="UP000789831">
    <property type="component" value="Unassembled WGS sequence"/>
</dbReference>
<dbReference type="AlphaFoldDB" id="A0A9N8VTY1"/>
<gene>
    <name evidence="1" type="ORF">AGERDE_LOCUS2222</name>
</gene>
<evidence type="ECO:0000313" key="1">
    <source>
        <dbReference type="EMBL" id="CAG8460438.1"/>
    </source>
</evidence>
<protein>
    <submittedName>
        <fullName evidence="1">3159_t:CDS:1</fullName>
    </submittedName>
</protein>
<dbReference type="EMBL" id="CAJVPL010000178">
    <property type="protein sequence ID" value="CAG8460438.1"/>
    <property type="molecule type" value="Genomic_DNA"/>
</dbReference>
<keyword evidence="2" id="KW-1185">Reference proteome</keyword>
<accession>A0A9N8VTY1</accession>
<proteinExistence type="predicted"/>
<reference evidence="1" key="1">
    <citation type="submission" date="2021-06" db="EMBL/GenBank/DDBJ databases">
        <authorList>
            <person name="Kallberg Y."/>
            <person name="Tangrot J."/>
            <person name="Rosling A."/>
        </authorList>
    </citation>
    <scope>NUCLEOTIDE SEQUENCE</scope>
    <source>
        <strain evidence="1">MT106</strain>
    </source>
</reference>
<comment type="caution">
    <text evidence="1">The sequence shown here is derived from an EMBL/GenBank/DDBJ whole genome shotgun (WGS) entry which is preliminary data.</text>
</comment>
<name>A0A9N8VTY1_9GLOM</name>